<proteinExistence type="predicted"/>
<organism evidence="1 2">
    <name type="scientific">Funneliformis geosporum</name>
    <dbReference type="NCBI Taxonomy" id="1117311"/>
    <lineage>
        <taxon>Eukaryota</taxon>
        <taxon>Fungi</taxon>
        <taxon>Fungi incertae sedis</taxon>
        <taxon>Mucoromycota</taxon>
        <taxon>Glomeromycotina</taxon>
        <taxon>Glomeromycetes</taxon>
        <taxon>Glomerales</taxon>
        <taxon>Glomeraceae</taxon>
        <taxon>Funneliformis</taxon>
    </lineage>
</organism>
<protein>
    <submittedName>
        <fullName evidence="1">4349_t:CDS:1</fullName>
    </submittedName>
</protein>
<dbReference type="EMBL" id="CAMKVN010006155">
    <property type="protein sequence ID" value="CAI2189974.1"/>
    <property type="molecule type" value="Genomic_DNA"/>
</dbReference>
<keyword evidence="2" id="KW-1185">Reference proteome</keyword>
<dbReference type="AlphaFoldDB" id="A0A9W4WW13"/>
<reference evidence="1" key="1">
    <citation type="submission" date="2022-08" db="EMBL/GenBank/DDBJ databases">
        <authorList>
            <person name="Kallberg Y."/>
            <person name="Tangrot J."/>
            <person name="Rosling A."/>
        </authorList>
    </citation>
    <scope>NUCLEOTIDE SEQUENCE</scope>
    <source>
        <strain evidence="1">Wild A</strain>
    </source>
</reference>
<dbReference type="Proteomes" id="UP001153678">
    <property type="component" value="Unassembled WGS sequence"/>
</dbReference>
<sequence length="132" mass="14670">MKQRAADDRYSWLQEVRDLDGNPEGPYSSIVVSFATWMQPTEAEIGNATSEIIVTLVIRMKVLTTNPQISEIVNTFAHSSIAILPASQSYNNSSNTFAISVVIIFALLTPDPHTENLLETLTIEQLSMIERT</sequence>
<evidence type="ECO:0000313" key="2">
    <source>
        <dbReference type="Proteomes" id="UP001153678"/>
    </source>
</evidence>
<comment type="caution">
    <text evidence="1">The sequence shown here is derived from an EMBL/GenBank/DDBJ whole genome shotgun (WGS) entry which is preliminary data.</text>
</comment>
<feature type="non-terminal residue" evidence="1">
    <location>
        <position position="132"/>
    </location>
</feature>
<evidence type="ECO:0000313" key="1">
    <source>
        <dbReference type="EMBL" id="CAI2189974.1"/>
    </source>
</evidence>
<name>A0A9W4WW13_9GLOM</name>
<accession>A0A9W4WW13</accession>
<gene>
    <name evidence="1" type="ORF">FWILDA_LOCUS14344</name>
</gene>